<dbReference type="RefSeq" id="WP_154150340.1">
    <property type="nucleotide sequence ID" value="NZ_SZWE01000001.1"/>
</dbReference>
<evidence type="ECO:0000313" key="10">
    <source>
        <dbReference type="Proteomes" id="UP000564704"/>
    </source>
</evidence>
<name>A0A844D030_9RHOB</name>
<dbReference type="Pfam" id="PF07687">
    <property type="entry name" value="M20_dimer"/>
    <property type="match status" value="1"/>
</dbReference>
<dbReference type="EMBL" id="SZWE01000001">
    <property type="protein sequence ID" value="MRU15233.1"/>
    <property type="molecule type" value="Genomic_DNA"/>
</dbReference>
<comment type="similarity">
    <text evidence="3">Belongs to the peptidase M20A family.</text>
</comment>
<dbReference type="NCBIfam" id="TIGR01910">
    <property type="entry name" value="DapE-ArgE"/>
    <property type="match status" value="1"/>
</dbReference>
<dbReference type="GO" id="GO:0046872">
    <property type="term" value="F:metal ion binding"/>
    <property type="evidence" value="ECO:0007669"/>
    <property type="project" value="UniProtKB-KW"/>
</dbReference>
<dbReference type="Pfam" id="PF01546">
    <property type="entry name" value="Peptidase_M20"/>
    <property type="match status" value="1"/>
</dbReference>
<dbReference type="Proteomes" id="UP000564704">
    <property type="component" value="Unassembled WGS sequence"/>
</dbReference>
<comment type="caution">
    <text evidence="9">The sequence shown here is derived from an EMBL/GenBank/DDBJ whole genome shotgun (WGS) entry which is preliminary data.</text>
</comment>
<reference evidence="9 10" key="1">
    <citation type="submission" date="2019-05" db="EMBL/GenBank/DDBJ databases">
        <title>Roseovarius bejariae sp. nov., a moderately halophylic bacterium isolated from a saline soil in Rambla Salada (Murcia).</title>
        <authorList>
            <person name="Castro D.J."/>
            <person name="Gomez-Altuve A."/>
            <person name="Reina J.C."/>
            <person name="Rodriguez M."/>
            <person name="Sampedro I."/>
            <person name="Llamas I."/>
            <person name="Martinez-Checa F."/>
        </authorList>
    </citation>
    <scope>NUCLEOTIDE SEQUENCE [LARGE SCALE GENOMIC DNA]</scope>
    <source>
        <strain evidence="9 10">A21</strain>
    </source>
</reference>
<comment type="cofactor">
    <cofactor evidence="1">
        <name>Co(2+)</name>
        <dbReference type="ChEBI" id="CHEBI:48828"/>
    </cofactor>
</comment>
<feature type="domain" description="Peptidase M20 dimerisation" evidence="8">
    <location>
        <begin position="196"/>
        <end position="316"/>
    </location>
</feature>
<dbReference type="InterPro" id="IPR050072">
    <property type="entry name" value="Peptidase_M20A"/>
</dbReference>
<dbReference type="SUPFAM" id="SSF53187">
    <property type="entry name" value="Zn-dependent exopeptidases"/>
    <property type="match status" value="1"/>
</dbReference>
<dbReference type="InterPro" id="IPR002933">
    <property type="entry name" value="Peptidase_M20"/>
</dbReference>
<dbReference type="SUPFAM" id="SSF55031">
    <property type="entry name" value="Bacterial exopeptidase dimerisation domain"/>
    <property type="match status" value="1"/>
</dbReference>
<accession>A0A844D030</accession>
<dbReference type="Gene3D" id="3.40.630.10">
    <property type="entry name" value="Zn peptidases"/>
    <property type="match status" value="2"/>
</dbReference>
<evidence type="ECO:0000256" key="4">
    <source>
        <dbReference type="ARBA" id="ARBA00022723"/>
    </source>
</evidence>
<evidence type="ECO:0000259" key="8">
    <source>
        <dbReference type="Pfam" id="PF07687"/>
    </source>
</evidence>
<proteinExistence type="inferred from homology"/>
<sequence>MDIRARLHEDIAARREDLIALTQDLIRIPTLNPPGANYREICDYLDRRLLRAGFHTELIRAEGAIGDSDKHPRWNIVARREGKAPGQCVHFNSHIDVVEVGHGWTTDPFGGEVKEGRIYGRGACDMKGGLAASIIAAEAFIATCPDYAGAIEISGTADEESGGFGGVAYLAEQGYFERVQHVIIPEPLNKDRICLGHRGVWWAEVETKGEIAHGSMPFLGDCAVRHMGAVVAEMEDSLFPALARKRTEMPVVPEGARQSTLNINSIHGGEPEQEEDYTGMPSACVPDRCRMVIDRRFLIEEDIDEVQAEIRAVLERVRDGRPGFDYELKELFRVLPTMTERDAPVVGAVSRAVESVMGREADYVVSPGTYDQKHIDRIGRLKNCIAYGPGVLDLAHKPDEWVGIEDMMQSAEVMALALHELLGG</sequence>
<dbReference type="PANTHER" id="PTHR43808">
    <property type="entry name" value="ACETYLORNITHINE DEACETYLASE"/>
    <property type="match status" value="1"/>
</dbReference>
<evidence type="ECO:0000256" key="3">
    <source>
        <dbReference type="ARBA" id="ARBA00006247"/>
    </source>
</evidence>
<evidence type="ECO:0000256" key="7">
    <source>
        <dbReference type="ARBA" id="ARBA00023285"/>
    </source>
</evidence>
<comment type="cofactor">
    <cofactor evidence="2">
        <name>Zn(2+)</name>
        <dbReference type="ChEBI" id="CHEBI:29105"/>
    </cofactor>
</comment>
<keyword evidence="6" id="KW-0862">Zinc</keyword>
<dbReference type="OrthoDB" id="9809784at2"/>
<keyword evidence="4" id="KW-0479">Metal-binding</keyword>
<dbReference type="Gene3D" id="3.30.70.360">
    <property type="match status" value="1"/>
</dbReference>
<keyword evidence="10" id="KW-1185">Reference proteome</keyword>
<evidence type="ECO:0000256" key="2">
    <source>
        <dbReference type="ARBA" id="ARBA00001947"/>
    </source>
</evidence>
<keyword evidence="5" id="KW-0378">Hydrolase</keyword>
<protein>
    <submittedName>
        <fullName evidence="9">Acetylornithine deacetylase/succinyl-diaminopimelate desuccinylase family protein</fullName>
    </submittedName>
</protein>
<organism evidence="9 10">
    <name type="scientific">Roseovarius bejariae</name>
    <dbReference type="NCBI Taxonomy" id="2576383"/>
    <lineage>
        <taxon>Bacteria</taxon>
        <taxon>Pseudomonadati</taxon>
        <taxon>Pseudomonadota</taxon>
        <taxon>Alphaproteobacteria</taxon>
        <taxon>Rhodobacterales</taxon>
        <taxon>Roseobacteraceae</taxon>
        <taxon>Roseovarius</taxon>
    </lineage>
</organism>
<evidence type="ECO:0000256" key="5">
    <source>
        <dbReference type="ARBA" id="ARBA00022801"/>
    </source>
</evidence>
<dbReference type="AlphaFoldDB" id="A0A844D030"/>
<dbReference type="GO" id="GO:0016787">
    <property type="term" value="F:hydrolase activity"/>
    <property type="evidence" value="ECO:0007669"/>
    <property type="project" value="UniProtKB-KW"/>
</dbReference>
<dbReference type="NCBIfam" id="NF009558">
    <property type="entry name" value="PRK13013.1"/>
    <property type="match status" value="1"/>
</dbReference>
<dbReference type="InterPro" id="IPR011650">
    <property type="entry name" value="Peptidase_M20_dimer"/>
</dbReference>
<evidence type="ECO:0000313" key="9">
    <source>
        <dbReference type="EMBL" id="MRU15233.1"/>
    </source>
</evidence>
<keyword evidence="7" id="KW-0170">Cobalt</keyword>
<dbReference type="InterPro" id="IPR036264">
    <property type="entry name" value="Bact_exopeptidase_dim_dom"/>
</dbReference>
<evidence type="ECO:0000256" key="1">
    <source>
        <dbReference type="ARBA" id="ARBA00001941"/>
    </source>
</evidence>
<gene>
    <name evidence="9" type="ORF">FDP25_07290</name>
</gene>
<dbReference type="InterPro" id="IPR010182">
    <property type="entry name" value="ArgE/DapE"/>
</dbReference>
<evidence type="ECO:0000256" key="6">
    <source>
        <dbReference type="ARBA" id="ARBA00022833"/>
    </source>
</evidence>
<dbReference type="PANTHER" id="PTHR43808:SF32">
    <property type="entry name" value="ARGE_DAPE-RELATED DEACYLASE"/>
    <property type="match status" value="1"/>
</dbReference>